<evidence type="ECO:0000313" key="1">
    <source>
        <dbReference type="EMBL" id="KAJ0082355.1"/>
    </source>
</evidence>
<organism evidence="1 2">
    <name type="scientific">Pistacia atlantica</name>
    <dbReference type="NCBI Taxonomy" id="434234"/>
    <lineage>
        <taxon>Eukaryota</taxon>
        <taxon>Viridiplantae</taxon>
        <taxon>Streptophyta</taxon>
        <taxon>Embryophyta</taxon>
        <taxon>Tracheophyta</taxon>
        <taxon>Spermatophyta</taxon>
        <taxon>Magnoliopsida</taxon>
        <taxon>eudicotyledons</taxon>
        <taxon>Gunneridae</taxon>
        <taxon>Pentapetalae</taxon>
        <taxon>rosids</taxon>
        <taxon>malvids</taxon>
        <taxon>Sapindales</taxon>
        <taxon>Anacardiaceae</taxon>
        <taxon>Pistacia</taxon>
    </lineage>
</organism>
<accession>A0ACC1A4C6</accession>
<keyword evidence="2" id="KW-1185">Reference proteome</keyword>
<dbReference type="EMBL" id="CM047908">
    <property type="protein sequence ID" value="KAJ0082355.1"/>
    <property type="molecule type" value="Genomic_DNA"/>
</dbReference>
<gene>
    <name evidence="1" type="ORF">Patl1_09572</name>
</gene>
<evidence type="ECO:0000313" key="2">
    <source>
        <dbReference type="Proteomes" id="UP001164250"/>
    </source>
</evidence>
<dbReference type="Proteomes" id="UP001164250">
    <property type="component" value="Chromosome 12"/>
</dbReference>
<protein>
    <submittedName>
        <fullName evidence="1">Uncharacterized protein</fullName>
    </submittedName>
</protein>
<sequence length="193" mass="21687">MSIFKIFSKKLTKTDVENRLSMTSKSLSSFPPFGEHQNFLDILVDDDEGHKWPFRLVVRRGRYGKPVLSVGWLHFVRTKQLQSGLVTLVNVADGNGHKKSSHSCHEQLEDRETVVHCLGTSVPPQILKCVILDIMMNDLHEPAVPYGTTCLGVFLSLGRSMNGLVEQCCSCLEWAGDRAPVDLANRWLIPEKL</sequence>
<comment type="caution">
    <text evidence="1">The sequence shown here is derived from an EMBL/GenBank/DDBJ whole genome shotgun (WGS) entry which is preliminary data.</text>
</comment>
<name>A0ACC1A4C6_9ROSI</name>
<proteinExistence type="predicted"/>
<reference evidence="2" key="1">
    <citation type="journal article" date="2023" name="G3 (Bethesda)">
        <title>Genome assembly and association tests identify interacting loci associated with vigor, precocity, and sex in interspecific pistachio rootstocks.</title>
        <authorList>
            <person name="Palmer W."/>
            <person name="Jacygrad E."/>
            <person name="Sagayaradj S."/>
            <person name="Cavanaugh K."/>
            <person name="Han R."/>
            <person name="Bertier L."/>
            <person name="Beede B."/>
            <person name="Kafkas S."/>
            <person name="Golino D."/>
            <person name="Preece J."/>
            <person name="Michelmore R."/>
        </authorList>
    </citation>
    <scope>NUCLEOTIDE SEQUENCE [LARGE SCALE GENOMIC DNA]</scope>
</reference>